<comment type="caution">
    <text evidence="7">The sequence shown here is derived from an EMBL/GenBank/DDBJ whole genome shotgun (WGS) entry which is preliminary data.</text>
</comment>
<dbReference type="Gene3D" id="3.50.50.60">
    <property type="entry name" value="FAD/NAD(P)-binding domain"/>
    <property type="match status" value="2"/>
</dbReference>
<dbReference type="PANTHER" id="PTHR43557">
    <property type="entry name" value="APOPTOSIS-INDUCING FACTOR 1"/>
    <property type="match status" value="1"/>
</dbReference>
<sequence>MNPVPDAVVVGAGQAGYQTAASLRSQGFSGGVVLIGDEPGTPYQRPPLSKTYLAAGDEDPEFRSAAYYAKNDITLINQRVVGIDREARAVRLADGESVAYGHLVLATGSRTRSLPVPGADLRGITTLRTRADADALRAGLAAAERVVVVGAGFIGFEIAAAASKFGHRVTVVEATDRAMARVVSARTAERFTAFQRENGNEVLFGSGVRAFHGTGGHVSAVELTDGTELPADLVVLGVGITPNTELAEEAGLEVADGVVVGDDLLTSDPDISAIGDCAAFPHARLGRRVRLESVQNATDHARCVADRLTGAPRPYRAVPWFWTEQFDARLQIAGVSDGHDTEVLLGDGESAFSVLLFRDRRLVGVESVNRPGDHMAARKLLAADSALEPAEAERPGFVLKDYVRNALAKV</sequence>
<dbReference type="InterPro" id="IPR036188">
    <property type="entry name" value="FAD/NAD-bd_sf"/>
</dbReference>
<dbReference type="Pfam" id="PF14759">
    <property type="entry name" value="Reductase_C"/>
    <property type="match status" value="1"/>
</dbReference>
<dbReference type="PRINTS" id="PR00368">
    <property type="entry name" value="FADPNR"/>
</dbReference>
<evidence type="ECO:0000313" key="7">
    <source>
        <dbReference type="EMBL" id="GAA2801726.1"/>
    </source>
</evidence>
<evidence type="ECO:0000256" key="3">
    <source>
        <dbReference type="ARBA" id="ARBA00022827"/>
    </source>
</evidence>
<evidence type="ECO:0000259" key="6">
    <source>
        <dbReference type="Pfam" id="PF14759"/>
    </source>
</evidence>
<evidence type="ECO:0000259" key="5">
    <source>
        <dbReference type="Pfam" id="PF07992"/>
    </source>
</evidence>
<feature type="domain" description="Reductase C-terminal" evidence="6">
    <location>
        <begin position="320"/>
        <end position="402"/>
    </location>
</feature>
<dbReference type="Proteomes" id="UP001500979">
    <property type="component" value="Unassembled WGS sequence"/>
</dbReference>
<dbReference type="RefSeq" id="WP_344682042.1">
    <property type="nucleotide sequence ID" value="NZ_BAAAUX010000016.1"/>
</dbReference>
<organism evidence="7 8">
    <name type="scientific">Saccharopolyspora taberi</name>
    <dbReference type="NCBI Taxonomy" id="60895"/>
    <lineage>
        <taxon>Bacteria</taxon>
        <taxon>Bacillati</taxon>
        <taxon>Actinomycetota</taxon>
        <taxon>Actinomycetes</taxon>
        <taxon>Pseudonocardiales</taxon>
        <taxon>Pseudonocardiaceae</taxon>
        <taxon>Saccharopolyspora</taxon>
    </lineage>
</organism>
<evidence type="ECO:0000313" key="8">
    <source>
        <dbReference type="Proteomes" id="UP001500979"/>
    </source>
</evidence>
<dbReference type="InterPro" id="IPR028202">
    <property type="entry name" value="Reductase_C"/>
</dbReference>
<evidence type="ECO:0000256" key="4">
    <source>
        <dbReference type="ARBA" id="ARBA00023002"/>
    </source>
</evidence>
<evidence type="ECO:0000256" key="2">
    <source>
        <dbReference type="ARBA" id="ARBA00022630"/>
    </source>
</evidence>
<keyword evidence="8" id="KW-1185">Reference proteome</keyword>
<dbReference type="EMBL" id="BAAAUX010000016">
    <property type="protein sequence ID" value="GAA2801726.1"/>
    <property type="molecule type" value="Genomic_DNA"/>
</dbReference>
<feature type="domain" description="FAD/NAD(P)-binding" evidence="5">
    <location>
        <begin position="6"/>
        <end position="301"/>
    </location>
</feature>
<proteinExistence type="predicted"/>
<dbReference type="PRINTS" id="PR00411">
    <property type="entry name" value="PNDRDTASEI"/>
</dbReference>
<evidence type="ECO:0000256" key="1">
    <source>
        <dbReference type="ARBA" id="ARBA00001974"/>
    </source>
</evidence>
<dbReference type="Pfam" id="PF07992">
    <property type="entry name" value="Pyr_redox_2"/>
    <property type="match status" value="1"/>
</dbReference>
<accession>A0ABN3VGB0</accession>
<dbReference type="Gene3D" id="3.30.390.30">
    <property type="match status" value="1"/>
</dbReference>
<dbReference type="PANTHER" id="PTHR43557:SF2">
    <property type="entry name" value="RIESKE DOMAIN-CONTAINING PROTEIN-RELATED"/>
    <property type="match status" value="1"/>
</dbReference>
<comment type="cofactor">
    <cofactor evidence="1">
        <name>FAD</name>
        <dbReference type="ChEBI" id="CHEBI:57692"/>
    </cofactor>
</comment>
<protein>
    <submittedName>
        <fullName evidence="7">FAD-dependent oxidoreductase</fullName>
    </submittedName>
</protein>
<keyword evidence="3" id="KW-0274">FAD</keyword>
<dbReference type="SUPFAM" id="SSF51905">
    <property type="entry name" value="FAD/NAD(P)-binding domain"/>
    <property type="match status" value="1"/>
</dbReference>
<keyword evidence="2" id="KW-0285">Flavoprotein</keyword>
<dbReference type="SUPFAM" id="SSF55424">
    <property type="entry name" value="FAD/NAD-linked reductases, dimerisation (C-terminal) domain"/>
    <property type="match status" value="1"/>
</dbReference>
<dbReference type="InterPro" id="IPR050446">
    <property type="entry name" value="FAD-oxidoreductase/Apoptosis"/>
</dbReference>
<name>A0ABN3VGB0_9PSEU</name>
<dbReference type="InterPro" id="IPR016156">
    <property type="entry name" value="FAD/NAD-linked_Rdtase_dimer_sf"/>
</dbReference>
<keyword evidence="4" id="KW-0560">Oxidoreductase</keyword>
<gene>
    <name evidence="7" type="ORF">GCM10010470_40960</name>
</gene>
<reference evidence="7 8" key="1">
    <citation type="journal article" date="2019" name="Int. J. Syst. Evol. Microbiol.">
        <title>The Global Catalogue of Microorganisms (GCM) 10K type strain sequencing project: providing services to taxonomists for standard genome sequencing and annotation.</title>
        <authorList>
            <consortium name="The Broad Institute Genomics Platform"/>
            <consortium name="The Broad Institute Genome Sequencing Center for Infectious Disease"/>
            <person name="Wu L."/>
            <person name="Ma J."/>
        </authorList>
    </citation>
    <scope>NUCLEOTIDE SEQUENCE [LARGE SCALE GENOMIC DNA]</scope>
    <source>
        <strain evidence="7 8">JCM 9383</strain>
    </source>
</reference>
<dbReference type="InterPro" id="IPR023753">
    <property type="entry name" value="FAD/NAD-binding_dom"/>
</dbReference>